<accession>A0ACB7TJM0</accession>
<protein>
    <submittedName>
        <fullName evidence="1">Uncharacterized protein</fullName>
    </submittedName>
</protein>
<comment type="caution">
    <text evidence="1">The sequence shown here is derived from an EMBL/GenBank/DDBJ whole genome shotgun (WGS) entry which is preliminary data.</text>
</comment>
<proteinExistence type="predicted"/>
<evidence type="ECO:0000313" key="2">
    <source>
        <dbReference type="Proteomes" id="UP000821845"/>
    </source>
</evidence>
<evidence type="ECO:0000313" key="1">
    <source>
        <dbReference type="EMBL" id="KAH6946349.1"/>
    </source>
</evidence>
<dbReference type="EMBL" id="CM023481">
    <property type="protein sequence ID" value="KAH6946349.1"/>
    <property type="molecule type" value="Genomic_DNA"/>
</dbReference>
<sequence length="312" mass="34392">MKDQKIYWRTRTGPPRPERPLDEALGQGDPRTTQRTSCKFWSSSGRKLAPPAPHLERREDPAIIKTATSSRPSEDHADRLSGGQASINLRRHADQLSSQADRHQRREHRGNKSDTAADTTDSRVQGGEGVSFRGNLSKTAAVSIAKLGPGDLPRPERPLDEALGQGDPRTTQRTSCKFWSSSGRKLAPPAPHLERREDPAIIETATSSRPSEDHADRLSGGQASINLRRHADQLSSQADRHQRREHRGNKSDTAADTTDSRVQGRKTALSPPALAHAPGKTDSPAPSRWLARRFRRGQTTRGSYSEGDRRSA</sequence>
<gene>
    <name evidence="1" type="ORF">HPB50_012899</name>
</gene>
<dbReference type="Proteomes" id="UP000821845">
    <property type="component" value="Chromosome 1"/>
</dbReference>
<keyword evidence="2" id="KW-1185">Reference proteome</keyword>
<name>A0ACB7TJM0_HYAAI</name>
<reference evidence="1" key="1">
    <citation type="submission" date="2020-05" db="EMBL/GenBank/DDBJ databases">
        <title>Large-scale comparative analyses of tick genomes elucidate their genetic diversity and vector capacities.</title>
        <authorList>
            <person name="Jia N."/>
            <person name="Wang J."/>
            <person name="Shi W."/>
            <person name="Du L."/>
            <person name="Sun Y."/>
            <person name="Zhan W."/>
            <person name="Jiang J."/>
            <person name="Wang Q."/>
            <person name="Zhang B."/>
            <person name="Ji P."/>
            <person name="Sakyi L.B."/>
            <person name="Cui X."/>
            <person name="Yuan T."/>
            <person name="Jiang B."/>
            <person name="Yang W."/>
            <person name="Lam T.T.-Y."/>
            <person name="Chang Q."/>
            <person name="Ding S."/>
            <person name="Wang X."/>
            <person name="Zhu J."/>
            <person name="Ruan X."/>
            <person name="Zhao L."/>
            <person name="Wei J."/>
            <person name="Que T."/>
            <person name="Du C."/>
            <person name="Cheng J."/>
            <person name="Dai P."/>
            <person name="Han X."/>
            <person name="Huang E."/>
            <person name="Gao Y."/>
            <person name="Liu J."/>
            <person name="Shao H."/>
            <person name="Ye R."/>
            <person name="Li L."/>
            <person name="Wei W."/>
            <person name="Wang X."/>
            <person name="Wang C."/>
            <person name="Yang T."/>
            <person name="Huo Q."/>
            <person name="Li W."/>
            <person name="Guo W."/>
            <person name="Chen H."/>
            <person name="Zhou L."/>
            <person name="Ni X."/>
            <person name="Tian J."/>
            <person name="Zhou Y."/>
            <person name="Sheng Y."/>
            <person name="Liu T."/>
            <person name="Pan Y."/>
            <person name="Xia L."/>
            <person name="Li J."/>
            <person name="Zhao F."/>
            <person name="Cao W."/>
        </authorList>
    </citation>
    <scope>NUCLEOTIDE SEQUENCE</scope>
    <source>
        <strain evidence="1">Hyas-2018</strain>
    </source>
</reference>
<organism evidence="1 2">
    <name type="scientific">Hyalomma asiaticum</name>
    <name type="common">Tick</name>
    <dbReference type="NCBI Taxonomy" id="266040"/>
    <lineage>
        <taxon>Eukaryota</taxon>
        <taxon>Metazoa</taxon>
        <taxon>Ecdysozoa</taxon>
        <taxon>Arthropoda</taxon>
        <taxon>Chelicerata</taxon>
        <taxon>Arachnida</taxon>
        <taxon>Acari</taxon>
        <taxon>Parasitiformes</taxon>
        <taxon>Ixodida</taxon>
        <taxon>Ixodoidea</taxon>
        <taxon>Ixodidae</taxon>
        <taxon>Hyalomminae</taxon>
        <taxon>Hyalomma</taxon>
    </lineage>
</organism>